<evidence type="ECO:0000256" key="1">
    <source>
        <dbReference type="ARBA" id="ARBA00008520"/>
    </source>
</evidence>
<comment type="caution">
    <text evidence="3">The sequence shown here is derived from an EMBL/GenBank/DDBJ whole genome shotgun (WGS) entry which is preliminary data.</text>
</comment>
<keyword evidence="2" id="KW-0813">Transport</keyword>
<dbReference type="Pfam" id="PF01547">
    <property type="entry name" value="SBP_bac_1"/>
    <property type="match status" value="1"/>
</dbReference>
<dbReference type="Gene3D" id="3.40.190.10">
    <property type="entry name" value="Periplasmic binding protein-like II"/>
    <property type="match status" value="2"/>
</dbReference>
<dbReference type="EMBL" id="BAABJO010000017">
    <property type="protein sequence ID" value="GAA5127829.1"/>
    <property type="molecule type" value="Genomic_DNA"/>
</dbReference>
<dbReference type="InterPro" id="IPR050490">
    <property type="entry name" value="Bact_solute-bd_prot1"/>
</dbReference>
<evidence type="ECO:0000256" key="2">
    <source>
        <dbReference type="ARBA" id="ARBA00022448"/>
    </source>
</evidence>
<dbReference type="PANTHER" id="PTHR43649">
    <property type="entry name" value="ARABINOSE-BINDING PROTEIN-RELATED"/>
    <property type="match status" value="1"/>
</dbReference>
<organism evidence="3 4">
    <name type="scientific">Pseudonocardia adelaidensis</name>
    <dbReference type="NCBI Taxonomy" id="648754"/>
    <lineage>
        <taxon>Bacteria</taxon>
        <taxon>Bacillati</taxon>
        <taxon>Actinomycetota</taxon>
        <taxon>Actinomycetes</taxon>
        <taxon>Pseudonocardiales</taxon>
        <taxon>Pseudonocardiaceae</taxon>
        <taxon>Pseudonocardia</taxon>
    </lineage>
</organism>
<sequence length="515" mass="55027">MIGYEPLELRHRYRALLPGSVRKRFHCAVLTRSGRPARSVPIDAEGAMPAPKSGSILRRPSRGTAVVGAALGLSLVLAGCSGSNVAGGGGNGASSREDCAAFSQYGDLSGTRVTIYTSIVAPEDQPHIDSYKQFEECTGTQIVYEGSKEFEAQLPVRVQAGSPPDIAYVPQPGMINTLVTQSPGAVKPAPQAVVANVDQYYSETFKSAGSVDGTLYGAPLGSNVKSYVWYSPQAFAEKGYTVPKTWEEMVALSNRIVADGGKPWCAGIGSGDATGWPLTDWLEDVMLRENGPEVYDQWVSHAIPFNDPRVAKALDRVGSILKNPEYVNGGLGDVSSIATTTFQDGGLPILDGTCYMHRQANFYAANFPEGTDISENGQAFAFELPPINPTAPQTILVGSEFVVAFSDRPEVQAFQAYLSSPEWANAKAKAGSDLGQSGWISANTGLDPNNLSNPIDKLSAEILQDQSKTFRFDGSDLMPAAVGSASFWRGMTDWITGKSTTETLNFIEHSWPASS</sequence>
<accession>A0ABP9NMS8</accession>
<dbReference type="Proteomes" id="UP001500804">
    <property type="component" value="Unassembled WGS sequence"/>
</dbReference>
<proteinExistence type="inferred from homology"/>
<protein>
    <submittedName>
        <fullName evidence="3">ABC transporter substrate-binding protein</fullName>
    </submittedName>
</protein>
<comment type="similarity">
    <text evidence="1">Belongs to the bacterial solute-binding protein 1 family.</text>
</comment>
<dbReference type="InterPro" id="IPR006059">
    <property type="entry name" value="SBP"/>
</dbReference>
<evidence type="ECO:0000313" key="4">
    <source>
        <dbReference type="Proteomes" id="UP001500804"/>
    </source>
</evidence>
<evidence type="ECO:0000313" key="3">
    <source>
        <dbReference type="EMBL" id="GAA5127829.1"/>
    </source>
</evidence>
<keyword evidence="4" id="KW-1185">Reference proteome</keyword>
<reference evidence="4" key="1">
    <citation type="journal article" date="2019" name="Int. J. Syst. Evol. Microbiol.">
        <title>The Global Catalogue of Microorganisms (GCM) 10K type strain sequencing project: providing services to taxonomists for standard genome sequencing and annotation.</title>
        <authorList>
            <consortium name="The Broad Institute Genomics Platform"/>
            <consortium name="The Broad Institute Genome Sequencing Center for Infectious Disease"/>
            <person name="Wu L."/>
            <person name="Ma J."/>
        </authorList>
    </citation>
    <scope>NUCLEOTIDE SEQUENCE [LARGE SCALE GENOMIC DNA]</scope>
    <source>
        <strain evidence="4">JCM 18302</strain>
    </source>
</reference>
<dbReference type="SUPFAM" id="SSF53850">
    <property type="entry name" value="Periplasmic binding protein-like II"/>
    <property type="match status" value="1"/>
</dbReference>
<gene>
    <name evidence="3" type="ORF">GCM10023320_45750</name>
</gene>
<dbReference type="PANTHER" id="PTHR43649:SF29">
    <property type="entry name" value="OSMOPROTECTIVE COMPOUNDS-BINDING PROTEIN GGTB"/>
    <property type="match status" value="1"/>
</dbReference>
<name>A0ABP9NMS8_9PSEU</name>